<feature type="chain" id="PRO_5032822080" evidence="2">
    <location>
        <begin position="29"/>
        <end position="208"/>
    </location>
</feature>
<proteinExistence type="predicted"/>
<comment type="caution">
    <text evidence="3">The sequence shown here is derived from an EMBL/GenBank/DDBJ whole genome shotgun (WGS) entry which is preliminary data.</text>
</comment>
<evidence type="ECO:0000313" key="4">
    <source>
        <dbReference type="Proteomes" id="UP000604046"/>
    </source>
</evidence>
<dbReference type="Proteomes" id="UP000604046">
    <property type="component" value="Unassembled WGS sequence"/>
</dbReference>
<accession>A0A812HEI3</accession>
<evidence type="ECO:0000256" key="2">
    <source>
        <dbReference type="SAM" id="SignalP"/>
    </source>
</evidence>
<gene>
    <name evidence="3" type="ORF">SNAT2548_LOCUS1469</name>
</gene>
<feature type="region of interest" description="Disordered" evidence="1">
    <location>
        <begin position="46"/>
        <end position="65"/>
    </location>
</feature>
<protein>
    <submittedName>
        <fullName evidence="3">Uncharacterized protein</fullName>
    </submittedName>
</protein>
<evidence type="ECO:0000256" key="1">
    <source>
        <dbReference type="SAM" id="MobiDB-lite"/>
    </source>
</evidence>
<feature type="signal peptide" evidence="2">
    <location>
        <begin position="1"/>
        <end position="28"/>
    </location>
</feature>
<dbReference type="EMBL" id="CAJNDS010000081">
    <property type="protein sequence ID" value="CAE6947987.1"/>
    <property type="molecule type" value="Genomic_DNA"/>
</dbReference>
<name>A0A812HEI3_9DINO</name>
<keyword evidence="4" id="KW-1185">Reference proteome</keyword>
<sequence length="208" mass="23476">MHGDSLRRGPGLRLRLFQFGILFVLGLALRHDEDIESFELTVEGSEEGQIRKTRQNSSLEARRYRKRRDVRRTHEGCEEPQKMDSAQEEALFNTQCGSCQPTDGTCLKRRAICIFDVRVQHYQSGMKAIADKVPRQDLQNCSVQIELPTEDKPVGAKEVRDFDGSCLKSCLEEEAHGDFEANMEEDICDGVPGSEGVHFGCLVMVTPE</sequence>
<dbReference type="AlphaFoldDB" id="A0A812HEI3"/>
<keyword evidence="2" id="KW-0732">Signal</keyword>
<evidence type="ECO:0000313" key="3">
    <source>
        <dbReference type="EMBL" id="CAE6947987.1"/>
    </source>
</evidence>
<reference evidence="3" key="1">
    <citation type="submission" date="2021-02" db="EMBL/GenBank/DDBJ databases">
        <authorList>
            <person name="Dougan E. K."/>
            <person name="Rhodes N."/>
            <person name="Thang M."/>
            <person name="Chan C."/>
        </authorList>
    </citation>
    <scope>NUCLEOTIDE SEQUENCE</scope>
</reference>
<organism evidence="3 4">
    <name type="scientific">Symbiodinium natans</name>
    <dbReference type="NCBI Taxonomy" id="878477"/>
    <lineage>
        <taxon>Eukaryota</taxon>
        <taxon>Sar</taxon>
        <taxon>Alveolata</taxon>
        <taxon>Dinophyceae</taxon>
        <taxon>Suessiales</taxon>
        <taxon>Symbiodiniaceae</taxon>
        <taxon>Symbiodinium</taxon>
    </lineage>
</organism>